<evidence type="ECO:0000313" key="3">
    <source>
        <dbReference type="Proteomes" id="UP000606786"/>
    </source>
</evidence>
<gene>
    <name evidence="2" type="ORF">CCAP1982_LOCUS12963</name>
</gene>
<feature type="region of interest" description="Disordered" evidence="1">
    <location>
        <begin position="1"/>
        <end position="30"/>
    </location>
</feature>
<sequence length="149" mass="16681">MRRDEGTCVRSSSEQAVPKDERSSCADNANQATSQAAFAEVAKTAVLEEELPGPHRRLQHSHSTSSEFLQQLHCACGSPQFEAQRRCGRNVAHWRFVWYAATNQRLEAKNRLAFHERGMKNCNNKKQPAKYDEAAGSQSAYTSPLIVCL</sequence>
<comment type="caution">
    <text evidence="2">The sequence shown here is derived from an EMBL/GenBank/DDBJ whole genome shotgun (WGS) entry which is preliminary data.</text>
</comment>
<organism evidence="2 3">
    <name type="scientific">Ceratitis capitata</name>
    <name type="common">Mediterranean fruit fly</name>
    <name type="synonym">Tephritis capitata</name>
    <dbReference type="NCBI Taxonomy" id="7213"/>
    <lineage>
        <taxon>Eukaryota</taxon>
        <taxon>Metazoa</taxon>
        <taxon>Ecdysozoa</taxon>
        <taxon>Arthropoda</taxon>
        <taxon>Hexapoda</taxon>
        <taxon>Insecta</taxon>
        <taxon>Pterygota</taxon>
        <taxon>Neoptera</taxon>
        <taxon>Endopterygota</taxon>
        <taxon>Diptera</taxon>
        <taxon>Brachycera</taxon>
        <taxon>Muscomorpha</taxon>
        <taxon>Tephritoidea</taxon>
        <taxon>Tephritidae</taxon>
        <taxon>Ceratitis</taxon>
        <taxon>Ceratitis</taxon>
    </lineage>
</organism>
<proteinExistence type="predicted"/>
<keyword evidence="3" id="KW-1185">Reference proteome</keyword>
<evidence type="ECO:0000256" key="1">
    <source>
        <dbReference type="SAM" id="MobiDB-lite"/>
    </source>
</evidence>
<accession>A0A811V3X2</accession>
<dbReference type="AlphaFoldDB" id="A0A811V3X2"/>
<dbReference type="Proteomes" id="UP000606786">
    <property type="component" value="Unassembled WGS sequence"/>
</dbReference>
<evidence type="ECO:0000313" key="2">
    <source>
        <dbReference type="EMBL" id="CAD7004567.1"/>
    </source>
</evidence>
<reference evidence="2" key="1">
    <citation type="submission" date="2020-11" db="EMBL/GenBank/DDBJ databases">
        <authorList>
            <person name="Whitehead M."/>
        </authorList>
    </citation>
    <scope>NUCLEOTIDE SEQUENCE</scope>
    <source>
        <strain evidence="2">EGII</strain>
    </source>
</reference>
<name>A0A811V3X2_CERCA</name>
<protein>
    <submittedName>
        <fullName evidence="2">(Mediterranean fruit fly) hypothetical protein</fullName>
    </submittedName>
</protein>
<dbReference type="EMBL" id="CAJHJT010000034">
    <property type="protein sequence ID" value="CAD7004567.1"/>
    <property type="molecule type" value="Genomic_DNA"/>
</dbReference>